<dbReference type="Pfam" id="PF11776">
    <property type="entry name" value="RcnB"/>
    <property type="match status" value="1"/>
</dbReference>
<proteinExistence type="predicted"/>
<dbReference type="Proteomes" id="UP000236220">
    <property type="component" value="Unassembled WGS sequence"/>
</dbReference>
<dbReference type="EMBL" id="NPZB01000001">
    <property type="protein sequence ID" value="PNS09260.1"/>
    <property type="molecule type" value="Genomic_DNA"/>
</dbReference>
<evidence type="ECO:0008006" key="5">
    <source>
        <dbReference type="Google" id="ProtNLM"/>
    </source>
</evidence>
<feature type="compositionally biased region" description="Basic and acidic residues" evidence="1">
    <location>
        <begin position="60"/>
        <end position="89"/>
    </location>
</feature>
<feature type="compositionally biased region" description="Basic and acidic residues" evidence="1">
    <location>
        <begin position="40"/>
        <end position="50"/>
    </location>
</feature>
<feature type="chain" id="PRO_5014421041" description="Integral membrane protein" evidence="2">
    <location>
        <begin position="25"/>
        <end position="156"/>
    </location>
</feature>
<organism evidence="3 4">
    <name type="scientific">Solilutibacter silvestris</name>
    <dbReference type="NCBI Taxonomy" id="1645665"/>
    <lineage>
        <taxon>Bacteria</taxon>
        <taxon>Pseudomonadati</taxon>
        <taxon>Pseudomonadota</taxon>
        <taxon>Gammaproteobacteria</taxon>
        <taxon>Lysobacterales</taxon>
        <taxon>Lysobacteraceae</taxon>
        <taxon>Solilutibacter</taxon>
    </lineage>
</organism>
<dbReference type="InterPro" id="IPR024572">
    <property type="entry name" value="RcnB"/>
</dbReference>
<comment type="caution">
    <text evidence="3">The sequence shown here is derived from an EMBL/GenBank/DDBJ whole genome shotgun (WGS) entry which is preliminary data.</text>
</comment>
<feature type="region of interest" description="Disordered" evidence="1">
    <location>
        <begin position="33"/>
        <end position="92"/>
    </location>
</feature>
<keyword evidence="2" id="KW-0732">Signal</keyword>
<accession>A0A2K1Q2I0</accession>
<reference evidence="3 4" key="1">
    <citation type="submission" date="2017-08" db="EMBL/GenBank/DDBJ databases">
        <title>Lysobacter sylvestris genome.</title>
        <authorList>
            <person name="Zhang D.-C."/>
            <person name="Albuquerque L."/>
            <person name="Franca L."/>
            <person name="Froufe H.J.C."/>
            <person name="Barroso C."/>
            <person name="Egas C."/>
            <person name="Da Costa M."/>
            <person name="Margesin R."/>
        </authorList>
    </citation>
    <scope>NUCLEOTIDE SEQUENCE [LARGE SCALE GENOMIC DNA]</scope>
    <source>
        <strain evidence="3 4">AM20-91</strain>
    </source>
</reference>
<sequence>MKTILKLAPALAVALGFASLPAMAKDHGQGAPYAYGYGDDQDHGRGHDRGDDDDQGRGYYRGDDRGRGHDRYDDRDRRYHKNGHWDNGRRGPPPWARGHDYRSYGYNNVYVVPYNDYRPYGLYAPRRGYRWVRDDGGNFLMVAIASGIIADVLLHH</sequence>
<evidence type="ECO:0000256" key="2">
    <source>
        <dbReference type="SAM" id="SignalP"/>
    </source>
</evidence>
<keyword evidence="4" id="KW-1185">Reference proteome</keyword>
<feature type="signal peptide" evidence="2">
    <location>
        <begin position="1"/>
        <end position="24"/>
    </location>
</feature>
<dbReference type="AlphaFoldDB" id="A0A2K1Q2I0"/>
<protein>
    <recommendedName>
        <fullName evidence="5">Integral membrane protein</fullName>
    </recommendedName>
</protein>
<dbReference type="RefSeq" id="WP_240600087.1">
    <property type="nucleotide sequence ID" value="NZ_NPZB01000001.1"/>
</dbReference>
<evidence type="ECO:0000313" key="4">
    <source>
        <dbReference type="Proteomes" id="UP000236220"/>
    </source>
</evidence>
<dbReference type="Gene3D" id="3.10.450.160">
    <property type="entry name" value="inner membrane protein cigr"/>
    <property type="match status" value="1"/>
</dbReference>
<evidence type="ECO:0000313" key="3">
    <source>
        <dbReference type="EMBL" id="PNS09260.1"/>
    </source>
</evidence>
<evidence type="ECO:0000256" key="1">
    <source>
        <dbReference type="SAM" id="MobiDB-lite"/>
    </source>
</evidence>
<name>A0A2K1Q2I0_9GAMM</name>
<gene>
    <name evidence="3" type="ORF">Lysil_0889</name>
</gene>